<evidence type="ECO:0000259" key="6">
    <source>
        <dbReference type="Pfam" id="PF01979"/>
    </source>
</evidence>
<accession>A0ABW7DMC9</accession>
<evidence type="ECO:0000256" key="3">
    <source>
        <dbReference type="ARBA" id="ARBA00022801"/>
    </source>
</evidence>
<dbReference type="InterPro" id="IPR003764">
    <property type="entry name" value="GlcNAc_6-P_deAcase"/>
</dbReference>
<keyword evidence="4 5" id="KW-0119">Carbohydrate metabolism</keyword>
<evidence type="ECO:0000256" key="2">
    <source>
        <dbReference type="ARBA" id="ARBA00022723"/>
    </source>
</evidence>
<keyword evidence="2" id="KW-0479">Metal-binding</keyword>
<dbReference type="PIRSF" id="PIRSF038994">
    <property type="entry name" value="NagA"/>
    <property type="match status" value="1"/>
</dbReference>
<dbReference type="InterPro" id="IPR032466">
    <property type="entry name" value="Metal_Hydrolase"/>
</dbReference>
<dbReference type="NCBIfam" id="TIGR00221">
    <property type="entry name" value="nagA"/>
    <property type="match status" value="1"/>
</dbReference>
<dbReference type="InterPro" id="IPR011059">
    <property type="entry name" value="Metal-dep_hydrolase_composite"/>
</dbReference>
<feature type="domain" description="Amidohydrolase-related" evidence="6">
    <location>
        <begin position="52"/>
        <end position="378"/>
    </location>
</feature>
<dbReference type="EC" id="3.5.1.25" evidence="7"/>
<comment type="caution">
    <text evidence="7">The sequence shown here is derived from an EMBL/GenBank/DDBJ whole genome shotgun (WGS) entry which is preliminary data.</text>
</comment>
<dbReference type="GO" id="GO:0008448">
    <property type="term" value="F:N-acetylglucosamine-6-phosphate deacetylase activity"/>
    <property type="evidence" value="ECO:0007669"/>
    <property type="project" value="UniProtKB-EC"/>
</dbReference>
<keyword evidence="8" id="KW-1185">Reference proteome</keyword>
<dbReference type="PANTHER" id="PTHR11113">
    <property type="entry name" value="N-ACETYLGLUCOSAMINE-6-PHOSPHATE DEACETYLASE"/>
    <property type="match status" value="1"/>
</dbReference>
<evidence type="ECO:0000256" key="5">
    <source>
        <dbReference type="PIRNR" id="PIRNR038994"/>
    </source>
</evidence>
<dbReference type="Pfam" id="PF01979">
    <property type="entry name" value="Amidohydro_1"/>
    <property type="match status" value="1"/>
</dbReference>
<dbReference type="SUPFAM" id="SSF51338">
    <property type="entry name" value="Composite domain of metallo-dependent hydrolases"/>
    <property type="match status" value="1"/>
</dbReference>
<dbReference type="RefSeq" id="WP_113856413.1">
    <property type="nucleotide sequence ID" value="NZ_CP011940.1"/>
</dbReference>
<evidence type="ECO:0000256" key="4">
    <source>
        <dbReference type="ARBA" id="ARBA00023277"/>
    </source>
</evidence>
<evidence type="ECO:0000313" key="7">
    <source>
        <dbReference type="EMBL" id="MFG6272235.1"/>
    </source>
</evidence>
<evidence type="ECO:0000256" key="1">
    <source>
        <dbReference type="ARBA" id="ARBA00010716"/>
    </source>
</evidence>
<gene>
    <name evidence="7" type="primary">nagA</name>
    <name evidence="7" type="ORF">ACGTZG_03435</name>
</gene>
<keyword evidence="3 5" id="KW-0378">Hydrolase</keyword>
<dbReference type="Gene3D" id="3.20.20.140">
    <property type="entry name" value="Metal-dependent hydrolases"/>
    <property type="match status" value="1"/>
</dbReference>
<dbReference type="Gene3D" id="2.30.40.10">
    <property type="entry name" value="Urease, subunit C, domain 1"/>
    <property type="match status" value="1"/>
</dbReference>
<dbReference type="Proteomes" id="UP001605989">
    <property type="component" value="Unassembled WGS sequence"/>
</dbReference>
<proteinExistence type="inferred from homology"/>
<dbReference type="SUPFAM" id="SSF51556">
    <property type="entry name" value="Metallo-dependent hydrolases"/>
    <property type="match status" value="1"/>
</dbReference>
<comment type="similarity">
    <text evidence="1 5">Belongs to the metallo-dependent hydrolases superfamily. NagA family.</text>
</comment>
<reference evidence="7 8" key="1">
    <citation type="submission" date="2024-10" db="EMBL/GenBank/DDBJ databases">
        <authorList>
            <person name="Sang B.-I."/>
            <person name="Prabhaharan D."/>
        </authorList>
    </citation>
    <scope>NUCLEOTIDE SEQUENCE [LARGE SCALE GENOMIC DNA]</scope>
    <source>
        <strain evidence="7 8">MH</strain>
    </source>
</reference>
<dbReference type="PANTHER" id="PTHR11113:SF14">
    <property type="entry name" value="N-ACETYLGLUCOSAMINE-6-PHOSPHATE DEACETYLASE"/>
    <property type="match status" value="1"/>
</dbReference>
<organism evidence="7 8">
    <name type="scientific">Megasphaera hexanoica</name>
    <dbReference type="NCBI Taxonomy" id="1675036"/>
    <lineage>
        <taxon>Bacteria</taxon>
        <taxon>Bacillati</taxon>
        <taxon>Bacillota</taxon>
        <taxon>Negativicutes</taxon>
        <taxon>Veillonellales</taxon>
        <taxon>Veillonellaceae</taxon>
        <taxon>Megasphaera</taxon>
    </lineage>
</organism>
<dbReference type="EMBL" id="JBIEKR010000002">
    <property type="protein sequence ID" value="MFG6272235.1"/>
    <property type="molecule type" value="Genomic_DNA"/>
</dbReference>
<name>A0ABW7DMC9_9FIRM</name>
<dbReference type="InterPro" id="IPR006680">
    <property type="entry name" value="Amidohydro-rel"/>
</dbReference>
<sequence>MKAIIDGMIVLPDAIVGGHILLYEGDTIADIVPRKGFHLGMCTDLIDANGGFVVPGFINEHIHGCAGADTMDENEEALATIQSVLPKTGVTSFLPTTMTYDRPRIERALDRIRRAKKNRGARILGAHMEGPFISTAYKGAQKESNIARADFSWIEPYEDVVKIITLAPETLKDKTFLKECADHHIIVSVGHSGATYEQVMDCMEKCQFYHVTHMYNAMTPLHHRRPGIVGAALLDPKAHCELICDNLHVHPAAQKLVYRMKGRDGIILITDSLRACLLPDGESELGGQKVFVKNGEARLEDGTLAGSIAAMNQVVLNFLVNSGAPLPEAVAMATVNPAKDLGVYDRIGSLEKGKLADIAILDSTDFHVKQTLVGGELVYNEEQEQAQ</sequence>
<evidence type="ECO:0000313" key="8">
    <source>
        <dbReference type="Proteomes" id="UP001605989"/>
    </source>
</evidence>
<protein>
    <submittedName>
        <fullName evidence="7">N-acetylglucosamine-6-phosphate deacetylase</fullName>
        <ecNumber evidence="7">3.5.1.25</ecNumber>
    </submittedName>
</protein>
<dbReference type="CDD" id="cd00854">
    <property type="entry name" value="NagA"/>
    <property type="match status" value="1"/>
</dbReference>